<organism evidence="2 5">
    <name type="scientific">Acetobacterium wieringae</name>
    <dbReference type="NCBI Taxonomy" id="52694"/>
    <lineage>
        <taxon>Bacteria</taxon>
        <taxon>Bacillati</taxon>
        <taxon>Bacillota</taxon>
        <taxon>Clostridia</taxon>
        <taxon>Eubacteriales</taxon>
        <taxon>Eubacteriaceae</taxon>
        <taxon>Acetobacterium</taxon>
    </lineage>
</organism>
<evidence type="ECO:0000313" key="4">
    <source>
        <dbReference type="EMBL" id="UYO64473.1"/>
    </source>
</evidence>
<dbReference type="Pfam" id="PF00903">
    <property type="entry name" value="Glyoxalase"/>
    <property type="match status" value="1"/>
</dbReference>
<dbReference type="EMBL" id="CP087994">
    <property type="protein sequence ID" value="UYO64473.1"/>
    <property type="molecule type" value="Genomic_DNA"/>
</dbReference>
<dbReference type="InterPro" id="IPR029068">
    <property type="entry name" value="Glyas_Bleomycin-R_OHBP_Dase"/>
</dbReference>
<evidence type="ECO:0000313" key="6">
    <source>
        <dbReference type="Proteomes" id="UP000322619"/>
    </source>
</evidence>
<evidence type="ECO:0000313" key="5">
    <source>
        <dbReference type="Proteomes" id="UP000176244"/>
    </source>
</evidence>
<dbReference type="Proteomes" id="UP000322619">
    <property type="component" value="Unassembled WGS sequence"/>
</dbReference>
<evidence type="ECO:0000313" key="2">
    <source>
        <dbReference type="EMBL" id="OFV70407.1"/>
    </source>
</evidence>
<name>A0A1F2PGE3_9FIRM</name>
<dbReference type="Proteomes" id="UP000176244">
    <property type="component" value="Unassembled WGS sequence"/>
</dbReference>
<dbReference type="EMBL" id="VSLA01000027">
    <property type="protein sequence ID" value="TYC84039.1"/>
    <property type="molecule type" value="Genomic_DNA"/>
</dbReference>
<accession>A0A1F2PGE3</accession>
<dbReference type="InterPro" id="IPR028973">
    <property type="entry name" value="PhnB-like"/>
</dbReference>
<protein>
    <submittedName>
        <fullName evidence="3">VOC family protein</fullName>
    </submittedName>
</protein>
<dbReference type="Proteomes" id="UP001163550">
    <property type="component" value="Chromosome"/>
</dbReference>
<dbReference type="SUPFAM" id="SSF54593">
    <property type="entry name" value="Glyoxalase/Bleomycin resistance protein/Dihydroxybiphenyl dioxygenase"/>
    <property type="match status" value="1"/>
</dbReference>
<dbReference type="STRING" id="52694.ACWI_21880"/>
<evidence type="ECO:0000313" key="3">
    <source>
        <dbReference type="EMBL" id="TYC84039.1"/>
    </source>
</evidence>
<sequence length="142" mass="16183">MQVQPYISFNGNCQEAVEFYADVFGTDQAEIILFDETLPEPGNPDPAEKVTIRADLETDELRVSLSDIPSKSPDNQKEKMTLVIFSDDLDEIKGLYYKLKDGGTVETELQETFWSKVYGSLVDKFGVNWQLNYDDGRMRQVV</sequence>
<keyword evidence="7" id="KW-1185">Reference proteome</keyword>
<dbReference type="InterPro" id="IPR004360">
    <property type="entry name" value="Glyas_Fos-R_dOase_dom"/>
</dbReference>
<reference evidence="2 5" key="1">
    <citation type="submission" date="2015-09" db="EMBL/GenBank/DDBJ databases">
        <title>Genome sequence of Acetobacterium wieringae DSM 1911.</title>
        <authorList>
            <person name="Poehlein A."/>
            <person name="Bengelsdorf F.R."/>
            <person name="Schiel-Bengelsdorf B."/>
            <person name="Duerre P."/>
            <person name="Daniel R."/>
        </authorList>
    </citation>
    <scope>NUCLEOTIDE SEQUENCE [LARGE SCALE GENOMIC DNA]</scope>
    <source>
        <strain evidence="2 5">DSM 1911</strain>
    </source>
</reference>
<dbReference type="PANTHER" id="PTHR33990">
    <property type="entry name" value="PROTEIN YJDN-RELATED"/>
    <property type="match status" value="1"/>
</dbReference>
<dbReference type="EMBL" id="LKEU01000031">
    <property type="protein sequence ID" value="OFV70407.1"/>
    <property type="molecule type" value="Genomic_DNA"/>
</dbReference>
<proteinExistence type="predicted"/>
<dbReference type="CDD" id="cd06588">
    <property type="entry name" value="PhnB_like"/>
    <property type="match status" value="1"/>
</dbReference>
<reference evidence="4" key="3">
    <citation type="submission" date="2021-11" db="EMBL/GenBank/DDBJ databases">
        <title>Isoprene-degrading acetogen.</title>
        <authorList>
            <person name="Yang Y."/>
            <person name="Jin H."/>
            <person name="Yan J."/>
        </authorList>
    </citation>
    <scope>NUCLEOTIDE SEQUENCE</scope>
    <source>
        <strain evidence="4">Berkeley</strain>
    </source>
</reference>
<reference evidence="3 6" key="2">
    <citation type="submission" date="2019-08" db="EMBL/GenBank/DDBJ databases">
        <title>Isolation and enrichment of carboxydotrophic bacteria from anaerobic sludge for the production of bio-based chemicals from syngas.</title>
        <authorList>
            <person name="Antares A.L."/>
            <person name="Moreira J."/>
            <person name="Diender M."/>
            <person name="Parshina S.N."/>
            <person name="Stams A.J.M."/>
            <person name="Alves M."/>
            <person name="Alves J.I."/>
            <person name="Sousa D.Z."/>
        </authorList>
    </citation>
    <scope>NUCLEOTIDE SEQUENCE [LARGE SCALE GENOMIC DNA]</scope>
    <source>
        <strain evidence="3 6">JM</strain>
    </source>
</reference>
<dbReference type="RefSeq" id="WP_070371472.1">
    <property type="nucleotide sequence ID" value="NZ_CABIIK010000021.1"/>
</dbReference>
<feature type="domain" description="Glyoxalase/fosfomycin resistance/dioxygenase" evidence="1">
    <location>
        <begin position="9"/>
        <end position="131"/>
    </location>
</feature>
<dbReference type="AlphaFoldDB" id="A0A1F2PGE3"/>
<evidence type="ECO:0000259" key="1">
    <source>
        <dbReference type="Pfam" id="PF00903"/>
    </source>
</evidence>
<gene>
    <name evidence="2" type="ORF">ACWI_21880</name>
    <name evidence="3" type="ORF">FXB42_13745</name>
    <name evidence="4" type="ORF">LNN31_08630</name>
</gene>
<dbReference type="Gene3D" id="3.10.180.10">
    <property type="entry name" value="2,3-Dihydroxybiphenyl 1,2-Dioxygenase, domain 1"/>
    <property type="match status" value="1"/>
</dbReference>
<dbReference type="PANTHER" id="PTHR33990:SF1">
    <property type="entry name" value="PROTEIN YJDN"/>
    <property type="match status" value="1"/>
</dbReference>
<dbReference type="OrthoDB" id="9795306at2"/>
<evidence type="ECO:0000313" key="7">
    <source>
        <dbReference type="Proteomes" id="UP001163550"/>
    </source>
</evidence>